<dbReference type="Pfam" id="PF00988">
    <property type="entry name" value="CPSase_sm_chain"/>
    <property type="match status" value="1"/>
</dbReference>
<dbReference type="Gene3D" id="3.50.30.20">
    <property type="entry name" value="Carbamoyl-phosphate synthase small subunit, N-terminal domain"/>
    <property type="match status" value="1"/>
</dbReference>
<dbReference type="Proteomes" id="UP000005237">
    <property type="component" value="Unassembled WGS sequence"/>
</dbReference>
<dbReference type="PROSITE" id="PS51273">
    <property type="entry name" value="GATASE_TYPE_1"/>
    <property type="match status" value="1"/>
</dbReference>
<dbReference type="Gene3D" id="3.40.50.880">
    <property type="match status" value="1"/>
</dbReference>
<accession>A0A8R1IQY0</accession>
<evidence type="ECO:0000313" key="2">
    <source>
        <dbReference type="EnsemblMetazoa" id="CJA36556.1"/>
    </source>
</evidence>
<sequence>MVGYVESLTDPSYARQLLTLTYPLIGNYGVPNMEQLDQFGLPAEFESDRVWPAALIVEKLCMDGEHSHWQAVQSLSEWLRKADVPCLSGIDVRQLVKKIRETGTMKAKLVVESDNAASYEFVDINASNLVDVVSRKEPVTFGTGEQTIMAVDCGLKNNQIRCLAKRGFKVKVVPWNHPIDTEKDYDGLFLSNGPGDPEVCGPLVDRLAKVIARGEKPVFGICLGHQIISRAIGAKTYKLK</sequence>
<dbReference type="AlphaFoldDB" id="A0A8R1IQY0"/>
<dbReference type="SMART" id="SM01097">
    <property type="entry name" value="CPSase_sm_chain"/>
    <property type="match status" value="1"/>
</dbReference>
<protein>
    <submittedName>
        <fullName evidence="2">Glutamine amidotransferase type-1 domain-containing protein</fullName>
    </submittedName>
</protein>
<keyword evidence="3" id="KW-1185">Reference proteome</keyword>
<dbReference type="PRINTS" id="PR00096">
    <property type="entry name" value="GATASE"/>
</dbReference>
<dbReference type="InterPro" id="IPR002474">
    <property type="entry name" value="CarbamoylP_synth_ssu_N"/>
</dbReference>
<dbReference type="InterPro" id="IPR029062">
    <property type="entry name" value="Class_I_gatase-like"/>
</dbReference>
<dbReference type="PRINTS" id="PR00099">
    <property type="entry name" value="CPSGATASE"/>
</dbReference>
<reference evidence="3" key="1">
    <citation type="submission" date="2010-08" db="EMBL/GenBank/DDBJ databases">
        <authorList>
            <consortium name="Caenorhabditis japonica Sequencing Consortium"/>
            <person name="Wilson R.K."/>
        </authorList>
    </citation>
    <scope>NUCLEOTIDE SEQUENCE [LARGE SCALE GENOMIC DNA]</scope>
    <source>
        <strain evidence="3">DF5081</strain>
    </source>
</reference>
<dbReference type="PRINTS" id="PR00097">
    <property type="entry name" value="ANTSNTHASEII"/>
</dbReference>
<dbReference type="Pfam" id="PF00117">
    <property type="entry name" value="GATase"/>
    <property type="match status" value="1"/>
</dbReference>
<dbReference type="InterPro" id="IPR036480">
    <property type="entry name" value="CarbP_synth_ssu_N_sf"/>
</dbReference>
<dbReference type="EnsemblMetazoa" id="CJA36556.1">
    <property type="protein sequence ID" value="CJA36556.1"/>
    <property type="gene ID" value="WBGene00212403"/>
</dbReference>
<proteinExistence type="predicted"/>
<organism evidence="2 3">
    <name type="scientific">Caenorhabditis japonica</name>
    <dbReference type="NCBI Taxonomy" id="281687"/>
    <lineage>
        <taxon>Eukaryota</taxon>
        <taxon>Metazoa</taxon>
        <taxon>Ecdysozoa</taxon>
        <taxon>Nematoda</taxon>
        <taxon>Chromadorea</taxon>
        <taxon>Rhabditida</taxon>
        <taxon>Rhabditina</taxon>
        <taxon>Rhabditomorpha</taxon>
        <taxon>Rhabditoidea</taxon>
        <taxon>Rhabditidae</taxon>
        <taxon>Peloderinae</taxon>
        <taxon>Caenorhabditis</taxon>
    </lineage>
</organism>
<evidence type="ECO:0000259" key="1">
    <source>
        <dbReference type="SMART" id="SM01097"/>
    </source>
</evidence>
<reference evidence="2" key="2">
    <citation type="submission" date="2022-06" db="UniProtKB">
        <authorList>
            <consortium name="EnsemblMetazoa"/>
        </authorList>
    </citation>
    <scope>IDENTIFICATION</scope>
    <source>
        <strain evidence="2">DF5081</strain>
    </source>
</reference>
<dbReference type="SUPFAM" id="SSF52021">
    <property type="entry name" value="Carbamoyl phosphate synthetase, small subunit N-terminal domain"/>
    <property type="match status" value="1"/>
</dbReference>
<name>A0A8R1IQY0_CAEJA</name>
<dbReference type="InterPro" id="IPR017926">
    <property type="entry name" value="GATASE"/>
</dbReference>
<dbReference type="SUPFAM" id="SSF52317">
    <property type="entry name" value="Class I glutamine amidotransferase-like"/>
    <property type="match status" value="1"/>
</dbReference>
<feature type="domain" description="Carbamoyl-phosphate synthase small subunit N-terminal" evidence="1">
    <location>
        <begin position="1"/>
        <end position="110"/>
    </location>
</feature>
<evidence type="ECO:0000313" key="3">
    <source>
        <dbReference type="Proteomes" id="UP000005237"/>
    </source>
</evidence>